<feature type="domain" description="HTH araC/xylS-type" evidence="4">
    <location>
        <begin position="193"/>
        <end position="294"/>
    </location>
</feature>
<dbReference type="OrthoDB" id="9816214at2"/>
<keyword evidence="2" id="KW-0238">DNA-binding</keyword>
<evidence type="ECO:0000256" key="2">
    <source>
        <dbReference type="ARBA" id="ARBA00023125"/>
    </source>
</evidence>
<dbReference type="RefSeq" id="WP_091148497.1">
    <property type="nucleotide sequence ID" value="NZ_FNAI01000003.1"/>
</dbReference>
<dbReference type="AlphaFoldDB" id="A0A1G6ZLC1"/>
<dbReference type="PRINTS" id="PR00032">
    <property type="entry name" value="HTHARAC"/>
</dbReference>
<evidence type="ECO:0000256" key="1">
    <source>
        <dbReference type="ARBA" id="ARBA00023015"/>
    </source>
</evidence>
<dbReference type="InterPro" id="IPR009057">
    <property type="entry name" value="Homeodomain-like_sf"/>
</dbReference>
<organism evidence="5 6">
    <name type="scientific">Mucilaginibacter pineti</name>
    <dbReference type="NCBI Taxonomy" id="1391627"/>
    <lineage>
        <taxon>Bacteria</taxon>
        <taxon>Pseudomonadati</taxon>
        <taxon>Bacteroidota</taxon>
        <taxon>Sphingobacteriia</taxon>
        <taxon>Sphingobacteriales</taxon>
        <taxon>Sphingobacteriaceae</taxon>
        <taxon>Mucilaginibacter</taxon>
    </lineage>
</organism>
<dbReference type="SUPFAM" id="SSF46689">
    <property type="entry name" value="Homeodomain-like"/>
    <property type="match status" value="1"/>
</dbReference>
<accession>A0A1G6ZLC1</accession>
<dbReference type="PANTHER" id="PTHR43280:SF32">
    <property type="entry name" value="TRANSCRIPTIONAL REGULATORY PROTEIN"/>
    <property type="match status" value="1"/>
</dbReference>
<dbReference type="Proteomes" id="UP000199072">
    <property type="component" value="Unassembled WGS sequence"/>
</dbReference>
<gene>
    <name evidence="5" type="ORF">SAMN05216464_103400</name>
</gene>
<dbReference type="InterPro" id="IPR018060">
    <property type="entry name" value="HTH_AraC"/>
</dbReference>
<keyword evidence="1" id="KW-0805">Transcription regulation</keyword>
<dbReference type="PANTHER" id="PTHR43280">
    <property type="entry name" value="ARAC-FAMILY TRANSCRIPTIONAL REGULATOR"/>
    <property type="match status" value="1"/>
</dbReference>
<evidence type="ECO:0000256" key="3">
    <source>
        <dbReference type="ARBA" id="ARBA00023163"/>
    </source>
</evidence>
<dbReference type="Gene3D" id="1.10.10.60">
    <property type="entry name" value="Homeodomain-like"/>
    <property type="match status" value="1"/>
</dbReference>
<proteinExistence type="predicted"/>
<evidence type="ECO:0000313" key="6">
    <source>
        <dbReference type="Proteomes" id="UP000199072"/>
    </source>
</evidence>
<dbReference type="InterPro" id="IPR020449">
    <property type="entry name" value="Tscrpt_reg_AraC-type_HTH"/>
</dbReference>
<name>A0A1G6ZLC1_9SPHI</name>
<sequence length="297" mass="34500">MKHYKSLAELHKGNGFPPPENPLFSIYQCNGGLCSIGDREFTSDFYMIGFKKIISGHILYGRTKYDHERGSMTFFKPRQVIEMRNLAMEEDGFLIFIHEDFLNGHSLHDEIKKYHYFDYEINEALHLSPSEEKTIWDLYHKIETEYQNNQDEYSRELILANVDTLLKYSQRFYKRQFLNRTALSGKTVTKFNQEIDRYVASGALATKGLPSVHDMAARLNISAGYLSDVLKQESGKTALEHIHIYLMSEAKNRLRSEDKSVSEIAYGLGFDNLSYFSRLFKKEVGISPNLFKKQLLN</sequence>
<evidence type="ECO:0000259" key="4">
    <source>
        <dbReference type="PROSITE" id="PS01124"/>
    </source>
</evidence>
<dbReference type="Pfam" id="PF12833">
    <property type="entry name" value="HTH_18"/>
    <property type="match status" value="1"/>
</dbReference>
<dbReference type="PROSITE" id="PS01124">
    <property type="entry name" value="HTH_ARAC_FAMILY_2"/>
    <property type="match status" value="1"/>
</dbReference>
<dbReference type="SMART" id="SM00342">
    <property type="entry name" value="HTH_ARAC"/>
    <property type="match status" value="1"/>
</dbReference>
<evidence type="ECO:0000313" key="5">
    <source>
        <dbReference type="EMBL" id="SDE03213.1"/>
    </source>
</evidence>
<dbReference type="GO" id="GO:0043565">
    <property type="term" value="F:sequence-specific DNA binding"/>
    <property type="evidence" value="ECO:0007669"/>
    <property type="project" value="InterPro"/>
</dbReference>
<protein>
    <submittedName>
        <fullName evidence="5">Transcriptional regulator, AraC family</fullName>
    </submittedName>
</protein>
<dbReference type="GO" id="GO:0003700">
    <property type="term" value="F:DNA-binding transcription factor activity"/>
    <property type="evidence" value="ECO:0007669"/>
    <property type="project" value="InterPro"/>
</dbReference>
<dbReference type="STRING" id="1391627.SAMN05216464_103400"/>
<dbReference type="EMBL" id="FNAI01000003">
    <property type="protein sequence ID" value="SDE03213.1"/>
    <property type="molecule type" value="Genomic_DNA"/>
</dbReference>
<reference evidence="5 6" key="1">
    <citation type="submission" date="2016-10" db="EMBL/GenBank/DDBJ databases">
        <authorList>
            <person name="de Groot N.N."/>
        </authorList>
    </citation>
    <scope>NUCLEOTIDE SEQUENCE [LARGE SCALE GENOMIC DNA]</scope>
    <source>
        <strain evidence="5 6">47C3B</strain>
    </source>
</reference>
<keyword evidence="6" id="KW-1185">Reference proteome</keyword>
<keyword evidence="3" id="KW-0804">Transcription</keyword>